<dbReference type="EMBL" id="VITR01000026">
    <property type="protein sequence ID" value="TWB34330.1"/>
    <property type="molecule type" value="Genomic_DNA"/>
</dbReference>
<proteinExistence type="predicted"/>
<protein>
    <submittedName>
        <fullName evidence="1">Uncharacterized protein</fullName>
    </submittedName>
</protein>
<gene>
    <name evidence="1" type="ORF">FBZ90_12630</name>
</gene>
<dbReference type="Proteomes" id="UP000315751">
    <property type="component" value="Unassembled WGS sequence"/>
</dbReference>
<comment type="caution">
    <text evidence="1">The sequence shown here is derived from an EMBL/GenBank/DDBJ whole genome shotgun (WGS) entry which is preliminary data.</text>
</comment>
<dbReference type="OrthoDB" id="9919236at2"/>
<dbReference type="RefSeq" id="WP_145736546.1">
    <property type="nucleotide sequence ID" value="NZ_VITR01000026.1"/>
</dbReference>
<keyword evidence="2" id="KW-1185">Reference proteome</keyword>
<organism evidence="1 2">
    <name type="scientific">Nitrospirillum amazonense</name>
    <dbReference type="NCBI Taxonomy" id="28077"/>
    <lineage>
        <taxon>Bacteria</taxon>
        <taxon>Pseudomonadati</taxon>
        <taxon>Pseudomonadota</taxon>
        <taxon>Alphaproteobacteria</taxon>
        <taxon>Rhodospirillales</taxon>
        <taxon>Azospirillaceae</taxon>
        <taxon>Nitrospirillum</taxon>
    </lineage>
</organism>
<accession>A0A560GLA8</accession>
<evidence type="ECO:0000313" key="2">
    <source>
        <dbReference type="Proteomes" id="UP000315751"/>
    </source>
</evidence>
<sequence>MSSSGFLKNILEQQGPTAEEPPEDPSVYRAFKTVSRTQMGFAAVQAGGKVNAFLYHSLANIQLESRAGAEFLSFTDNGRAITIQGSGLLVILHALLGGFLKEICVQDGRPAVPGQPVIRQMAITDTAAGSRLPK</sequence>
<dbReference type="AlphaFoldDB" id="A0A560GLA8"/>
<evidence type="ECO:0000313" key="1">
    <source>
        <dbReference type="EMBL" id="TWB34330.1"/>
    </source>
</evidence>
<name>A0A560GLA8_9PROT</name>
<reference evidence="1 2" key="1">
    <citation type="submission" date="2019-06" db="EMBL/GenBank/DDBJ databases">
        <title>Genomic Encyclopedia of Type Strains, Phase IV (KMG-V): Genome sequencing to study the core and pangenomes of soil and plant-associated prokaryotes.</title>
        <authorList>
            <person name="Whitman W."/>
        </authorList>
    </citation>
    <scope>NUCLEOTIDE SEQUENCE [LARGE SCALE GENOMIC DNA]</scope>
    <source>
        <strain evidence="1 2">BR 11622</strain>
    </source>
</reference>